<keyword evidence="2" id="KW-0489">Methyltransferase</keyword>
<dbReference type="SUPFAM" id="SSF53335">
    <property type="entry name" value="S-adenosyl-L-methionine-dependent methyltransferases"/>
    <property type="match status" value="1"/>
</dbReference>
<gene>
    <name evidence="2" type="ORF">E6K72_07220</name>
</gene>
<dbReference type="PANTHER" id="PTHR42912">
    <property type="entry name" value="METHYLTRANSFERASE"/>
    <property type="match status" value="1"/>
</dbReference>
<dbReference type="GO" id="GO:0032259">
    <property type="term" value="P:methylation"/>
    <property type="evidence" value="ECO:0007669"/>
    <property type="project" value="UniProtKB-KW"/>
</dbReference>
<comment type="caution">
    <text evidence="2">The sequence shown here is derived from an EMBL/GenBank/DDBJ whole genome shotgun (WGS) entry which is preliminary data.</text>
</comment>
<dbReference type="InterPro" id="IPR013216">
    <property type="entry name" value="Methyltransf_11"/>
</dbReference>
<dbReference type="GO" id="GO:0008757">
    <property type="term" value="F:S-adenosylmethionine-dependent methyltransferase activity"/>
    <property type="evidence" value="ECO:0007669"/>
    <property type="project" value="InterPro"/>
</dbReference>
<evidence type="ECO:0000313" key="3">
    <source>
        <dbReference type="Proteomes" id="UP000317716"/>
    </source>
</evidence>
<dbReference type="InterPro" id="IPR050508">
    <property type="entry name" value="Methyltransf_Superfamily"/>
</dbReference>
<keyword evidence="2" id="KW-0808">Transferase</keyword>
<evidence type="ECO:0000259" key="1">
    <source>
        <dbReference type="Pfam" id="PF08241"/>
    </source>
</evidence>
<dbReference type="Proteomes" id="UP000317716">
    <property type="component" value="Unassembled WGS sequence"/>
</dbReference>
<evidence type="ECO:0000313" key="2">
    <source>
        <dbReference type="EMBL" id="TMQ54818.1"/>
    </source>
</evidence>
<dbReference type="Gene3D" id="3.40.50.150">
    <property type="entry name" value="Vaccinia Virus protein VP39"/>
    <property type="match status" value="1"/>
</dbReference>
<dbReference type="AlphaFoldDB" id="A0A538STV9"/>
<proteinExistence type="predicted"/>
<dbReference type="InterPro" id="IPR029063">
    <property type="entry name" value="SAM-dependent_MTases_sf"/>
</dbReference>
<accession>A0A538STV9</accession>
<protein>
    <submittedName>
        <fullName evidence="2">Class I SAM-dependent methyltransferase</fullName>
    </submittedName>
</protein>
<dbReference type="CDD" id="cd02440">
    <property type="entry name" value="AdoMet_MTases"/>
    <property type="match status" value="1"/>
</dbReference>
<name>A0A538STV9_UNCEI</name>
<feature type="non-terminal residue" evidence="2">
    <location>
        <position position="168"/>
    </location>
</feature>
<reference evidence="2 3" key="1">
    <citation type="journal article" date="2019" name="Nat. Microbiol.">
        <title>Mediterranean grassland soil C-N compound turnover is dependent on rainfall and depth, and is mediated by genomically divergent microorganisms.</title>
        <authorList>
            <person name="Diamond S."/>
            <person name="Andeer P.F."/>
            <person name="Li Z."/>
            <person name="Crits-Christoph A."/>
            <person name="Burstein D."/>
            <person name="Anantharaman K."/>
            <person name="Lane K.R."/>
            <person name="Thomas B.C."/>
            <person name="Pan C."/>
            <person name="Northen T.R."/>
            <person name="Banfield J.F."/>
        </authorList>
    </citation>
    <scope>NUCLEOTIDE SEQUENCE [LARGE SCALE GENOMIC DNA]</scope>
    <source>
        <strain evidence="2">WS_2</strain>
    </source>
</reference>
<sequence length="168" mass="19058">MKDTRAYYDDFSSHYDDARERGYHALLDDPEAECVRRWLAGRRVLEVGCGTGLVMERVRRFAPGVIGMDLSGGMLSRARARGLPVCRSSALALPFRAQSFDLVYSFKVLPHIQALDPALAEVARVLDRGGVALLEFYNPRSLRGLWKRMRWWRKPVGSSSHDRDVFTA</sequence>
<organism evidence="2 3">
    <name type="scientific">Eiseniibacteriota bacterium</name>
    <dbReference type="NCBI Taxonomy" id="2212470"/>
    <lineage>
        <taxon>Bacteria</taxon>
        <taxon>Candidatus Eiseniibacteriota</taxon>
    </lineage>
</organism>
<dbReference type="Pfam" id="PF08241">
    <property type="entry name" value="Methyltransf_11"/>
    <property type="match status" value="1"/>
</dbReference>
<dbReference type="EMBL" id="VBOS01000245">
    <property type="protein sequence ID" value="TMQ54818.1"/>
    <property type="molecule type" value="Genomic_DNA"/>
</dbReference>
<feature type="domain" description="Methyltransferase type 11" evidence="1">
    <location>
        <begin position="45"/>
        <end position="133"/>
    </location>
</feature>